<comment type="caution">
    <text evidence="2">The sequence shown here is derived from an EMBL/GenBank/DDBJ whole genome shotgun (WGS) entry which is preliminary data.</text>
</comment>
<dbReference type="InterPro" id="IPR024983">
    <property type="entry name" value="CHAT_dom"/>
</dbReference>
<dbReference type="Gene3D" id="1.25.40.10">
    <property type="entry name" value="Tetratricopeptide repeat domain"/>
    <property type="match status" value="1"/>
</dbReference>
<dbReference type="Pfam" id="PF12770">
    <property type="entry name" value="CHAT"/>
    <property type="match status" value="1"/>
</dbReference>
<reference evidence="2 3" key="1">
    <citation type="submission" date="2020-07" db="EMBL/GenBank/DDBJ databases">
        <title>Comparative genomics of pyrophilous fungi reveals a link between fire events and developmental genes.</title>
        <authorList>
            <consortium name="DOE Joint Genome Institute"/>
            <person name="Steindorff A.S."/>
            <person name="Carver A."/>
            <person name="Calhoun S."/>
            <person name="Stillman K."/>
            <person name="Liu H."/>
            <person name="Lipzen A."/>
            <person name="Pangilinan J."/>
            <person name="Labutti K."/>
            <person name="Bruns T.D."/>
            <person name="Grigoriev I.V."/>
        </authorList>
    </citation>
    <scope>NUCLEOTIDE SEQUENCE [LARGE SCALE GENOMIC DNA]</scope>
    <source>
        <strain evidence="2 3">CBS 144469</strain>
    </source>
</reference>
<protein>
    <submittedName>
        <fullName evidence="2">CHAT domain-containing protein</fullName>
    </submittedName>
</protein>
<evidence type="ECO:0000313" key="2">
    <source>
        <dbReference type="EMBL" id="KAF6758438.1"/>
    </source>
</evidence>
<name>A0A8H6I6L3_9AGAR</name>
<organism evidence="2 3">
    <name type="scientific">Ephemerocybe angulata</name>
    <dbReference type="NCBI Taxonomy" id="980116"/>
    <lineage>
        <taxon>Eukaryota</taxon>
        <taxon>Fungi</taxon>
        <taxon>Dikarya</taxon>
        <taxon>Basidiomycota</taxon>
        <taxon>Agaricomycotina</taxon>
        <taxon>Agaricomycetes</taxon>
        <taxon>Agaricomycetidae</taxon>
        <taxon>Agaricales</taxon>
        <taxon>Agaricineae</taxon>
        <taxon>Psathyrellaceae</taxon>
        <taxon>Ephemerocybe</taxon>
    </lineage>
</organism>
<accession>A0A8H6I6L3</accession>
<evidence type="ECO:0000313" key="3">
    <source>
        <dbReference type="Proteomes" id="UP000521943"/>
    </source>
</evidence>
<dbReference type="AlphaFoldDB" id="A0A8H6I6L3"/>
<dbReference type="OrthoDB" id="9991317at2759"/>
<dbReference type="EMBL" id="JACGCI010000018">
    <property type="protein sequence ID" value="KAF6758438.1"/>
    <property type="molecule type" value="Genomic_DNA"/>
</dbReference>
<feature type="domain" description="CHAT" evidence="1">
    <location>
        <begin position="695"/>
        <end position="993"/>
    </location>
</feature>
<dbReference type="Proteomes" id="UP000521943">
    <property type="component" value="Unassembled WGS sequence"/>
</dbReference>
<evidence type="ECO:0000259" key="1">
    <source>
        <dbReference type="Pfam" id="PF12770"/>
    </source>
</evidence>
<proteinExistence type="predicted"/>
<keyword evidence="3" id="KW-1185">Reference proteome</keyword>
<dbReference type="SUPFAM" id="SSF48452">
    <property type="entry name" value="TPR-like"/>
    <property type="match status" value="1"/>
</dbReference>
<gene>
    <name evidence="2" type="ORF">DFP72DRAFT_1005532</name>
</gene>
<dbReference type="InterPro" id="IPR011990">
    <property type="entry name" value="TPR-like_helical_dom_sf"/>
</dbReference>
<sequence>MGAVQSLLDARRTLHRHNLLHMFGVALNDRYSKTNDPVFLSRAVSILRRVERWTPEGHPDMASHLSYLGNTLRARFDVSGDMEDLNEAIQVLGRAVSLALDGDDGLPYYLGWLGDSLQVHYGRSGDLGKLTEAIVVHRRVVALVPESHPEMASWLSSLGSSLGRRFWRTGDPEHIAEAISVLQRAVELTPDGHPAMAFRLNNVGICLRFRFLRTLDPQDIIEAISVLHQATELTPEGHPDMPFRLNDLGICLQARSPDDGTGDLRDVTEATSALQRAVELTPEGHPQLPKRLSNLGVSFQSLFYYTGDFQALAESISTLQSAVELTPDGDTDMPSRLGFLATSFRLRFQKTGDLQEIFDAISVQQRAMELIPETHTHMAAHLIDLARSFDARFQRTGDNQDLKAAISNARSSATSTSGSPIIRLNAAITWFEILDRFTPPPLEILTALDTAIDLISLTAALDQTLDYRYARLQRTSGLLPHAASTAIRLGRIDKALEWLEQGRCLVWGQLTKLRTPLDDLRHHDIQLADSIVEVSRQLENAGSANPILRSEMSLSERSSLADQSREHLRCAQKWDDLLAKVRATPGFEGFLKPLSWYTLLQHLPDGGYIIILNAGTLRCDAIVLAPVHDQPLHVPLTNFSLAKCDQYRRDLGAQLQGYNYRDRGEAGTVLEDNDEERGFKGVNRGKGGQTIIQGILRGLWTDLVKPILQELGLQAIQATSTVVPPRIWWCPTGPLSFLPLHAAGIYTSQGSECVLDYSVSSYTPTIAALVDRVRSTRSIGKEIAGLFMICQPAAPGGSNIPGTTREVQSIYKLATEEGLRAEIFEGGAITPASCLDLMEKFSSVHLACHASQDAANPLKSQFLFHSGSLDLLTILQRNLKDADLAFLSACETGTGAEKIPDEAVHLAAGMLAAGYRRVVATMWSIGDRHAPAVAVDFYQYLLDHQPQDPVNGSTFDGSCSAHALHHAIQQLRLRLNDNSDQSLLAWIPYVHFGY</sequence>